<proteinExistence type="inferred from homology"/>
<keyword evidence="3 5" id="KW-0862">Zinc</keyword>
<dbReference type="AlphaFoldDB" id="A0A316UCT7"/>
<evidence type="ECO:0000256" key="5">
    <source>
        <dbReference type="RuleBase" id="RU361277"/>
    </source>
</evidence>
<name>A0A316UCT7_9BASI</name>
<comment type="similarity">
    <text evidence="5">Belongs to the zinc-containing alcohol dehydrogenase family.</text>
</comment>
<dbReference type="Proteomes" id="UP000245942">
    <property type="component" value="Unassembled WGS sequence"/>
</dbReference>
<dbReference type="InterPro" id="IPR047109">
    <property type="entry name" value="CAD-like"/>
</dbReference>
<dbReference type="PROSITE" id="PS00059">
    <property type="entry name" value="ADH_ZINC"/>
    <property type="match status" value="1"/>
</dbReference>
<dbReference type="InterPro" id="IPR036291">
    <property type="entry name" value="NAD(P)-bd_dom_sf"/>
</dbReference>
<dbReference type="CDD" id="cd05283">
    <property type="entry name" value="CAD1"/>
    <property type="match status" value="1"/>
</dbReference>
<dbReference type="InterPro" id="IPR029752">
    <property type="entry name" value="D-isomer_DH_CS1"/>
</dbReference>
<keyword evidence="2 5" id="KW-0479">Metal-binding</keyword>
<dbReference type="FunFam" id="3.40.50.720:FF:000022">
    <property type="entry name" value="Cinnamyl alcohol dehydrogenase"/>
    <property type="match status" value="1"/>
</dbReference>
<comment type="cofactor">
    <cofactor evidence="1 5">
        <name>Zn(2+)</name>
        <dbReference type="ChEBI" id="CHEBI:29105"/>
    </cofactor>
</comment>
<dbReference type="SMART" id="SM00829">
    <property type="entry name" value="PKS_ER"/>
    <property type="match status" value="1"/>
</dbReference>
<organism evidence="7 8">
    <name type="scientific">Pseudomicrostroma glucosiphilum</name>
    <dbReference type="NCBI Taxonomy" id="1684307"/>
    <lineage>
        <taxon>Eukaryota</taxon>
        <taxon>Fungi</taxon>
        <taxon>Dikarya</taxon>
        <taxon>Basidiomycota</taxon>
        <taxon>Ustilaginomycotina</taxon>
        <taxon>Exobasidiomycetes</taxon>
        <taxon>Microstromatales</taxon>
        <taxon>Microstromatales incertae sedis</taxon>
        <taxon>Pseudomicrostroma</taxon>
    </lineage>
</organism>
<dbReference type="InterPro" id="IPR020843">
    <property type="entry name" value="ER"/>
</dbReference>
<dbReference type="InterPro" id="IPR013149">
    <property type="entry name" value="ADH-like_C"/>
</dbReference>
<evidence type="ECO:0000256" key="3">
    <source>
        <dbReference type="ARBA" id="ARBA00022833"/>
    </source>
</evidence>
<dbReference type="SUPFAM" id="SSF50129">
    <property type="entry name" value="GroES-like"/>
    <property type="match status" value="1"/>
</dbReference>
<dbReference type="GO" id="GO:0016616">
    <property type="term" value="F:oxidoreductase activity, acting on the CH-OH group of donors, NAD or NADP as acceptor"/>
    <property type="evidence" value="ECO:0007669"/>
    <property type="project" value="InterPro"/>
</dbReference>
<dbReference type="PANTHER" id="PTHR42683">
    <property type="entry name" value="ALDEHYDE REDUCTASE"/>
    <property type="match status" value="1"/>
</dbReference>
<feature type="domain" description="Enoyl reductase (ER)" evidence="6">
    <location>
        <begin position="21"/>
        <end position="342"/>
    </location>
</feature>
<dbReference type="OrthoDB" id="1879366at2759"/>
<protein>
    <submittedName>
        <fullName evidence="7">Putative NADP-dependent alcohol dehydrogenase</fullName>
    </submittedName>
</protein>
<evidence type="ECO:0000313" key="8">
    <source>
        <dbReference type="Proteomes" id="UP000245942"/>
    </source>
</evidence>
<sequence>MSPATTNGNVQTVKLGTHFCGSESGKAVAVSDRSRTVGPNDVVIDIVASGLCGTDLHYRKAKGMALGHEGVGVVSQVGSGVTFVEVGARVGWGYNHLSDLKCNYCLTGRDTLCQQRQMYGAADQDQGSLGDRFVINEAFVHVIPDNLPLRYAGPLQCGGATVYGSIVQADIKPWQRVGVVGIGGLGHLAIQYLKAWGCEIVAFSTTENKEQEARKLGAHEFVATKSNPEFKGVKPVDHLLISTDRQPDWKQFFNIVAHDGTIVPLSVSNEEMKGVPYMAIIAKQLKIVGSLVANRGIHRDMLTFSARHGIKPITEELPMTEEGVNEALDRLTKGDVRYRFVLTSDRKDPLFK</sequence>
<gene>
    <name evidence="7" type="ORF">BCV69DRAFT_103576</name>
</gene>
<keyword evidence="4" id="KW-0560">Oxidoreductase</keyword>
<evidence type="ECO:0000259" key="6">
    <source>
        <dbReference type="SMART" id="SM00829"/>
    </source>
</evidence>
<dbReference type="RefSeq" id="XP_025350132.1">
    <property type="nucleotide sequence ID" value="XM_025489026.1"/>
</dbReference>
<evidence type="ECO:0000313" key="7">
    <source>
        <dbReference type="EMBL" id="PWN22972.1"/>
    </source>
</evidence>
<evidence type="ECO:0000256" key="4">
    <source>
        <dbReference type="ARBA" id="ARBA00023002"/>
    </source>
</evidence>
<reference evidence="7 8" key="1">
    <citation type="journal article" date="2018" name="Mol. Biol. Evol.">
        <title>Broad Genomic Sampling Reveals a Smut Pathogenic Ancestry of the Fungal Clade Ustilaginomycotina.</title>
        <authorList>
            <person name="Kijpornyongpan T."/>
            <person name="Mondo S.J."/>
            <person name="Barry K."/>
            <person name="Sandor L."/>
            <person name="Lee J."/>
            <person name="Lipzen A."/>
            <person name="Pangilinan J."/>
            <person name="LaButti K."/>
            <person name="Hainaut M."/>
            <person name="Henrissat B."/>
            <person name="Grigoriev I.V."/>
            <person name="Spatafora J.W."/>
            <person name="Aime M.C."/>
        </authorList>
    </citation>
    <scope>NUCLEOTIDE SEQUENCE [LARGE SCALE GENOMIC DNA]</scope>
    <source>
        <strain evidence="7 8">MCA 4718</strain>
    </source>
</reference>
<dbReference type="Pfam" id="PF08240">
    <property type="entry name" value="ADH_N"/>
    <property type="match status" value="1"/>
</dbReference>
<dbReference type="Gene3D" id="3.90.180.10">
    <property type="entry name" value="Medium-chain alcohol dehydrogenases, catalytic domain"/>
    <property type="match status" value="1"/>
</dbReference>
<dbReference type="Gene3D" id="3.40.50.720">
    <property type="entry name" value="NAD(P)-binding Rossmann-like Domain"/>
    <property type="match status" value="1"/>
</dbReference>
<dbReference type="SUPFAM" id="SSF51735">
    <property type="entry name" value="NAD(P)-binding Rossmann-fold domains"/>
    <property type="match status" value="1"/>
</dbReference>
<dbReference type="Pfam" id="PF00107">
    <property type="entry name" value="ADH_zinc_N"/>
    <property type="match status" value="1"/>
</dbReference>
<dbReference type="InterPro" id="IPR013154">
    <property type="entry name" value="ADH-like_N"/>
</dbReference>
<evidence type="ECO:0000256" key="2">
    <source>
        <dbReference type="ARBA" id="ARBA00022723"/>
    </source>
</evidence>
<accession>A0A316UCT7</accession>
<dbReference type="InterPro" id="IPR011032">
    <property type="entry name" value="GroES-like_sf"/>
</dbReference>
<dbReference type="GO" id="GO:0008270">
    <property type="term" value="F:zinc ion binding"/>
    <property type="evidence" value="ECO:0007669"/>
    <property type="project" value="InterPro"/>
</dbReference>
<dbReference type="STRING" id="1684307.A0A316UCT7"/>
<evidence type="ECO:0000256" key="1">
    <source>
        <dbReference type="ARBA" id="ARBA00001947"/>
    </source>
</evidence>
<dbReference type="GeneID" id="37010760"/>
<dbReference type="InterPro" id="IPR002328">
    <property type="entry name" value="ADH_Zn_CS"/>
</dbReference>
<dbReference type="EMBL" id="KZ819322">
    <property type="protein sequence ID" value="PWN22972.1"/>
    <property type="molecule type" value="Genomic_DNA"/>
</dbReference>
<keyword evidence="8" id="KW-1185">Reference proteome</keyword>
<dbReference type="PROSITE" id="PS00065">
    <property type="entry name" value="D_2_HYDROXYACID_DH_1"/>
    <property type="match status" value="1"/>
</dbReference>